<dbReference type="EMBL" id="GBEZ01021613">
    <property type="protein sequence ID" value="JAC65147.1"/>
    <property type="molecule type" value="Transcribed_RNA"/>
</dbReference>
<dbReference type="AlphaFoldDB" id="A0A061QWZ3"/>
<protein>
    <submittedName>
        <fullName evidence="2">Uncharacterized protein</fullName>
    </submittedName>
</protein>
<accession>A0A061QWZ3</accession>
<organism evidence="2">
    <name type="scientific">Tetraselmis sp. GSL018</name>
    <dbReference type="NCBI Taxonomy" id="582737"/>
    <lineage>
        <taxon>Eukaryota</taxon>
        <taxon>Viridiplantae</taxon>
        <taxon>Chlorophyta</taxon>
        <taxon>core chlorophytes</taxon>
        <taxon>Chlorodendrophyceae</taxon>
        <taxon>Chlorodendrales</taxon>
        <taxon>Chlorodendraceae</taxon>
        <taxon>Tetraselmis</taxon>
    </lineage>
</organism>
<sequence length="113" mass="13314">MAQELTNCSRSDEVLRLLKEKHILQAEMREVLAVDDDEIESLCQMASELHSELEDSSRELHEVRLELEQERRERRRLERQLEETTTSLRRAESEAQGLRQQLSRSTATEHKQA</sequence>
<feature type="non-terminal residue" evidence="2">
    <location>
        <position position="113"/>
    </location>
</feature>
<name>A0A061QWZ3_9CHLO</name>
<reference evidence="2" key="1">
    <citation type="submission" date="2014-05" db="EMBL/GenBank/DDBJ databases">
        <title>The transcriptome of the halophilic microalga Tetraselmis sp. GSL018 isolated from the Great Salt Lake, Utah.</title>
        <authorList>
            <person name="Jinkerson R.E."/>
            <person name="D'Adamo S."/>
            <person name="Posewitz M.C."/>
        </authorList>
    </citation>
    <scope>NUCLEOTIDE SEQUENCE</scope>
    <source>
        <strain evidence="2">GSL018</strain>
    </source>
</reference>
<proteinExistence type="predicted"/>
<feature type="region of interest" description="Disordered" evidence="1">
    <location>
        <begin position="74"/>
        <end position="113"/>
    </location>
</feature>
<evidence type="ECO:0000313" key="2">
    <source>
        <dbReference type="EMBL" id="JAC65147.1"/>
    </source>
</evidence>
<evidence type="ECO:0000256" key="1">
    <source>
        <dbReference type="SAM" id="MobiDB-lite"/>
    </source>
</evidence>
<gene>
    <name evidence="2" type="ORF">TSPGSL018_16698</name>
</gene>